<comment type="caution">
    <text evidence="8">The sequence shown here is derived from an EMBL/GenBank/DDBJ whole genome shotgun (WGS) entry which is preliminary data.</text>
</comment>
<feature type="compositionally biased region" description="Basic and acidic residues" evidence="7">
    <location>
        <begin position="66"/>
        <end position="79"/>
    </location>
</feature>
<proteinExistence type="inferred from homology"/>
<protein>
    <recommendedName>
        <fullName evidence="2">Ubiquitin-like-conjugating enzyme ATG10</fullName>
    </recommendedName>
    <alternativeName>
        <fullName evidence="6">Autophagy-related protein 10</fullName>
    </alternativeName>
</protein>
<accession>A0A1R3GMG4</accession>
<dbReference type="GO" id="GO:0032446">
    <property type="term" value="P:protein modification by small protein conjugation"/>
    <property type="evidence" value="ECO:0007669"/>
    <property type="project" value="TreeGrafter"/>
</dbReference>
<reference evidence="9" key="1">
    <citation type="submission" date="2013-09" db="EMBL/GenBank/DDBJ databases">
        <title>Corchorus olitorius genome sequencing.</title>
        <authorList>
            <person name="Alam M."/>
            <person name="Haque M.S."/>
            <person name="Islam M.S."/>
            <person name="Emdad E.M."/>
            <person name="Islam M.M."/>
            <person name="Ahmed B."/>
            <person name="Halim A."/>
            <person name="Hossen Q.M.M."/>
            <person name="Hossain M.Z."/>
            <person name="Ahmed R."/>
            <person name="Khan M.M."/>
            <person name="Islam R."/>
            <person name="Rashid M.M."/>
            <person name="Khan S.A."/>
            <person name="Rahman M.S."/>
            <person name="Alam M."/>
            <person name="Yahiya A.S."/>
            <person name="Khan M.S."/>
            <person name="Azam M.S."/>
            <person name="Haque T."/>
            <person name="Lashkar M.Z.H."/>
            <person name="Akhand A.I."/>
            <person name="Morshed G."/>
            <person name="Roy S."/>
            <person name="Uddin K.S."/>
            <person name="Rabeya T."/>
            <person name="Hossain A.S."/>
            <person name="Chowdhury A."/>
            <person name="Snigdha A.R."/>
            <person name="Mortoza M.S."/>
            <person name="Matin S.A."/>
            <person name="Hoque S.M.E."/>
            <person name="Islam M.K."/>
            <person name="Roy D.K."/>
            <person name="Haider R."/>
            <person name="Moosa M.M."/>
            <person name="Elias S.M."/>
            <person name="Hasan A.M."/>
            <person name="Jahan S."/>
            <person name="Shafiuddin M."/>
            <person name="Mahmood N."/>
            <person name="Shommy N.S."/>
        </authorList>
    </citation>
    <scope>NUCLEOTIDE SEQUENCE [LARGE SCALE GENOMIC DNA]</scope>
    <source>
        <strain evidence="9">cv. O-4</strain>
    </source>
</reference>
<sequence>MDVLNWDGTLSAKDFRIGAIAFAQKWETLNLGYPPWSWVPSPKHPPLTSPQEEGYLSLEKIRISRPKQEDVDQNIKTDTGEEETSCSEKEDDIDDATLVQSSHHELQYYDFHIVYSHTFRVPVLYLRAYRSDGRPLLLDEFEKDLPACSVKELSKSKWTFITQEEHPYLKRPWYKLHPCGTVEWMKLLILGDTSQPKFEVVLELYLLSWFSVVGQVIGIRIPVNVLSDCR</sequence>
<evidence type="ECO:0000256" key="6">
    <source>
        <dbReference type="ARBA" id="ARBA00029833"/>
    </source>
</evidence>
<evidence type="ECO:0000256" key="3">
    <source>
        <dbReference type="ARBA" id="ARBA00022679"/>
    </source>
</evidence>
<dbReference type="GO" id="GO:0061651">
    <property type="term" value="F:Atg12 conjugating enzyme activity"/>
    <property type="evidence" value="ECO:0007669"/>
    <property type="project" value="TreeGrafter"/>
</dbReference>
<gene>
    <name evidence="8" type="ORF">COLO4_34270</name>
</gene>
<name>A0A1R3GMG4_9ROSI</name>
<dbReference type="PANTHER" id="PTHR14957:SF1">
    <property type="entry name" value="UBIQUITIN-LIKE-CONJUGATING ENZYME ATG10"/>
    <property type="match status" value="1"/>
</dbReference>
<evidence type="ECO:0000256" key="5">
    <source>
        <dbReference type="ARBA" id="ARBA00023006"/>
    </source>
</evidence>
<dbReference type="GO" id="GO:0000045">
    <property type="term" value="P:autophagosome assembly"/>
    <property type="evidence" value="ECO:0007669"/>
    <property type="project" value="TreeGrafter"/>
</dbReference>
<dbReference type="EMBL" id="AWUE01022209">
    <property type="protein sequence ID" value="OMO59261.1"/>
    <property type="molecule type" value="Genomic_DNA"/>
</dbReference>
<evidence type="ECO:0000256" key="4">
    <source>
        <dbReference type="ARBA" id="ARBA00022786"/>
    </source>
</evidence>
<feature type="compositionally biased region" description="Acidic residues" evidence="7">
    <location>
        <begin position="80"/>
        <end position="91"/>
    </location>
</feature>
<evidence type="ECO:0000256" key="1">
    <source>
        <dbReference type="ARBA" id="ARBA00005696"/>
    </source>
</evidence>
<dbReference type="Gene3D" id="3.30.1460.50">
    <property type="match status" value="1"/>
</dbReference>
<dbReference type="GO" id="GO:0000422">
    <property type="term" value="P:autophagy of mitochondrion"/>
    <property type="evidence" value="ECO:0007669"/>
    <property type="project" value="TreeGrafter"/>
</dbReference>
<dbReference type="Pfam" id="PF03987">
    <property type="entry name" value="Autophagy_act_C"/>
    <property type="match status" value="1"/>
</dbReference>
<dbReference type="AlphaFoldDB" id="A0A1R3GMG4"/>
<feature type="region of interest" description="Disordered" evidence="7">
    <location>
        <begin position="66"/>
        <end position="91"/>
    </location>
</feature>
<dbReference type="STRING" id="93759.A0A1R3GMG4"/>
<keyword evidence="5" id="KW-0072">Autophagy</keyword>
<dbReference type="OrthoDB" id="4089664at2759"/>
<dbReference type="PANTHER" id="PTHR14957">
    <property type="entry name" value="UBIQUITIN-LIKE-CONJUGATING ENZYME ATG10"/>
    <property type="match status" value="1"/>
</dbReference>
<keyword evidence="4" id="KW-0833">Ubl conjugation pathway</keyword>
<organism evidence="8 9">
    <name type="scientific">Corchorus olitorius</name>
    <dbReference type="NCBI Taxonomy" id="93759"/>
    <lineage>
        <taxon>Eukaryota</taxon>
        <taxon>Viridiplantae</taxon>
        <taxon>Streptophyta</taxon>
        <taxon>Embryophyta</taxon>
        <taxon>Tracheophyta</taxon>
        <taxon>Spermatophyta</taxon>
        <taxon>Magnoliopsida</taxon>
        <taxon>eudicotyledons</taxon>
        <taxon>Gunneridae</taxon>
        <taxon>Pentapetalae</taxon>
        <taxon>rosids</taxon>
        <taxon>malvids</taxon>
        <taxon>Malvales</taxon>
        <taxon>Malvaceae</taxon>
        <taxon>Grewioideae</taxon>
        <taxon>Apeibeae</taxon>
        <taxon>Corchorus</taxon>
    </lineage>
</organism>
<evidence type="ECO:0000256" key="7">
    <source>
        <dbReference type="SAM" id="MobiDB-lite"/>
    </source>
</evidence>
<dbReference type="Proteomes" id="UP000187203">
    <property type="component" value="Unassembled WGS sequence"/>
</dbReference>
<dbReference type="GO" id="GO:0005829">
    <property type="term" value="C:cytosol"/>
    <property type="evidence" value="ECO:0007669"/>
    <property type="project" value="TreeGrafter"/>
</dbReference>
<evidence type="ECO:0000313" key="9">
    <source>
        <dbReference type="Proteomes" id="UP000187203"/>
    </source>
</evidence>
<evidence type="ECO:0000256" key="2">
    <source>
        <dbReference type="ARBA" id="ARBA00021099"/>
    </source>
</evidence>
<keyword evidence="3" id="KW-0808">Transferase</keyword>
<evidence type="ECO:0000313" key="8">
    <source>
        <dbReference type="EMBL" id="OMO59261.1"/>
    </source>
</evidence>
<dbReference type="InterPro" id="IPR007135">
    <property type="entry name" value="Atg3/Atg10"/>
</dbReference>
<keyword evidence="9" id="KW-1185">Reference proteome</keyword>
<comment type="similarity">
    <text evidence="1">Belongs to the ATG10 family.</text>
</comment>